<accession>A0ABV6P6B2</accession>
<dbReference type="PANTHER" id="PTHR45526">
    <property type="entry name" value="TRANSCRIPTIONAL REGULATORY PROTEIN DPIA"/>
    <property type="match status" value="1"/>
</dbReference>
<evidence type="ECO:0000256" key="1">
    <source>
        <dbReference type="ARBA" id="ARBA00004496"/>
    </source>
</evidence>
<feature type="modified residue" description="4-aspartylphosphate" evidence="10">
    <location>
        <position position="53"/>
    </location>
</feature>
<dbReference type="SUPFAM" id="SSF46785">
    <property type="entry name" value="Winged helix' DNA-binding domain"/>
    <property type="match status" value="1"/>
</dbReference>
<gene>
    <name evidence="12" type="ORF">ACFFHU_31120</name>
</gene>
<evidence type="ECO:0000256" key="3">
    <source>
        <dbReference type="ARBA" id="ARBA00022553"/>
    </source>
</evidence>
<reference evidence="12 13" key="1">
    <citation type="submission" date="2024-09" db="EMBL/GenBank/DDBJ databases">
        <authorList>
            <person name="Sun Q."/>
            <person name="Mori K."/>
        </authorList>
    </citation>
    <scope>NUCLEOTIDE SEQUENCE [LARGE SCALE GENOMIC DNA]</scope>
    <source>
        <strain evidence="12 13">TBRC 2205</strain>
    </source>
</reference>
<dbReference type="InterPro" id="IPR036390">
    <property type="entry name" value="WH_DNA-bd_sf"/>
</dbReference>
<evidence type="ECO:0000256" key="8">
    <source>
        <dbReference type="ARBA" id="ARBA00023163"/>
    </source>
</evidence>
<evidence type="ECO:0000256" key="5">
    <source>
        <dbReference type="ARBA" id="ARBA00023015"/>
    </source>
</evidence>
<dbReference type="PIRSF" id="PIRSF006171">
    <property type="entry name" value="RR_citrat_malat"/>
    <property type="match status" value="1"/>
</dbReference>
<dbReference type="EMBL" id="JBHLUE010000036">
    <property type="protein sequence ID" value="MFC0568572.1"/>
    <property type="molecule type" value="Genomic_DNA"/>
</dbReference>
<evidence type="ECO:0000256" key="2">
    <source>
        <dbReference type="ARBA" id="ARBA00022490"/>
    </source>
</evidence>
<dbReference type="SUPFAM" id="SSF52172">
    <property type="entry name" value="CheY-like"/>
    <property type="match status" value="1"/>
</dbReference>
<keyword evidence="6 9" id="KW-0238">DNA-binding</keyword>
<evidence type="ECO:0000259" key="11">
    <source>
        <dbReference type="PROSITE" id="PS50110"/>
    </source>
</evidence>
<protein>
    <recommendedName>
        <fullName evidence="9">Transcriptional regulatory protein</fullName>
    </recommendedName>
</protein>
<comment type="caution">
    <text evidence="12">The sequence shown here is derived from an EMBL/GenBank/DDBJ whole genome shotgun (WGS) entry which is preliminary data.</text>
</comment>
<dbReference type="PROSITE" id="PS50110">
    <property type="entry name" value="RESPONSE_REGULATORY"/>
    <property type="match status" value="1"/>
</dbReference>
<evidence type="ECO:0000313" key="12">
    <source>
        <dbReference type="EMBL" id="MFC0568572.1"/>
    </source>
</evidence>
<evidence type="ECO:0000256" key="4">
    <source>
        <dbReference type="ARBA" id="ARBA00023012"/>
    </source>
</evidence>
<dbReference type="InterPro" id="IPR011006">
    <property type="entry name" value="CheY-like_superfamily"/>
</dbReference>
<dbReference type="SMART" id="SM00448">
    <property type="entry name" value="REC"/>
    <property type="match status" value="1"/>
</dbReference>
<keyword evidence="3 10" id="KW-0597">Phosphoprotein</keyword>
<keyword evidence="2 9" id="KW-0963">Cytoplasm</keyword>
<dbReference type="InterPro" id="IPR001789">
    <property type="entry name" value="Sig_transdc_resp-reg_receiver"/>
</dbReference>
<organism evidence="12 13">
    <name type="scientific">Plantactinospora siamensis</name>
    <dbReference type="NCBI Taxonomy" id="555372"/>
    <lineage>
        <taxon>Bacteria</taxon>
        <taxon>Bacillati</taxon>
        <taxon>Actinomycetota</taxon>
        <taxon>Actinomycetes</taxon>
        <taxon>Micromonosporales</taxon>
        <taxon>Micromonosporaceae</taxon>
        <taxon>Plantactinospora</taxon>
    </lineage>
</organism>
<keyword evidence="13" id="KW-1185">Reference proteome</keyword>
<dbReference type="InterPro" id="IPR036388">
    <property type="entry name" value="WH-like_DNA-bd_sf"/>
</dbReference>
<dbReference type="InterPro" id="IPR005471">
    <property type="entry name" value="Tscrpt_reg_IclR_N"/>
</dbReference>
<dbReference type="Gene3D" id="3.40.50.2300">
    <property type="match status" value="1"/>
</dbReference>
<dbReference type="Gene3D" id="1.10.10.10">
    <property type="entry name" value="Winged helix-like DNA-binding domain superfamily/Winged helix DNA-binding domain"/>
    <property type="match status" value="1"/>
</dbReference>
<sequence>MIRVLIVDDDFRVAGLHASYVTAAGMTVAAVVHTAAEAVAACRRLRPDLVLLDQYLPDELGTRILPQLEADVIMLTAAADADTVRTAFGRGSLNFLVKPFSAGQLIGRLTAYAHYRAHLHAGREMDQDAVDRAAALLHEHDVPDAGLPKGRSAVTVRRILAAVRGGGAAVTAADVADAIGVSRATAQRYLADLARAGKVELTLRYGTTGRPEHLYRWRATTPNS</sequence>
<evidence type="ECO:0000256" key="7">
    <source>
        <dbReference type="ARBA" id="ARBA00023159"/>
    </source>
</evidence>
<evidence type="ECO:0000313" key="13">
    <source>
        <dbReference type="Proteomes" id="UP001589894"/>
    </source>
</evidence>
<dbReference type="PANTHER" id="PTHR45526:SF1">
    <property type="entry name" value="TRANSCRIPTIONAL REGULATORY PROTEIN DCUR-RELATED"/>
    <property type="match status" value="1"/>
</dbReference>
<evidence type="ECO:0000256" key="6">
    <source>
        <dbReference type="ARBA" id="ARBA00023125"/>
    </source>
</evidence>
<dbReference type="Pfam" id="PF00072">
    <property type="entry name" value="Response_reg"/>
    <property type="match status" value="1"/>
</dbReference>
<comment type="subcellular location">
    <subcellularLocation>
        <location evidence="1 9">Cytoplasm</location>
    </subcellularLocation>
</comment>
<dbReference type="Pfam" id="PF09339">
    <property type="entry name" value="HTH_IclR"/>
    <property type="match status" value="1"/>
</dbReference>
<evidence type="ECO:0000256" key="9">
    <source>
        <dbReference type="PIRNR" id="PIRNR006171"/>
    </source>
</evidence>
<dbReference type="InterPro" id="IPR024187">
    <property type="entry name" value="Sig_transdc_resp-reg_cit/mal"/>
</dbReference>
<evidence type="ECO:0000256" key="10">
    <source>
        <dbReference type="PROSITE-ProRule" id="PRU00169"/>
    </source>
</evidence>
<keyword evidence="7 9" id="KW-0010">Activator</keyword>
<keyword evidence="8 9" id="KW-0804">Transcription</keyword>
<dbReference type="Proteomes" id="UP001589894">
    <property type="component" value="Unassembled WGS sequence"/>
</dbReference>
<keyword evidence="4 9" id="KW-0902">Two-component regulatory system</keyword>
<feature type="domain" description="Response regulatory" evidence="11">
    <location>
        <begin position="3"/>
        <end position="113"/>
    </location>
</feature>
<dbReference type="RefSeq" id="WP_377344118.1">
    <property type="nucleotide sequence ID" value="NZ_JBHLUE010000036.1"/>
</dbReference>
<keyword evidence="5 9" id="KW-0805">Transcription regulation</keyword>
<proteinExistence type="predicted"/>
<name>A0ABV6P6B2_9ACTN</name>
<dbReference type="InterPro" id="IPR051271">
    <property type="entry name" value="2C-system_Tx_regulators"/>
</dbReference>